<reference evidence="2 3" key="1">
    <citation type="submission" date="2021-01" db="EMBL/GenBank/DDBJ databases">
        <title>Genomic Encyclopedia of Type Strains, Phase IV (KMG-IV): sequencing the most valuable type-strain genomes for metagenomic binning, comparative biology and taxonomic classification.</title>
        <authorList>
            <person name="Goeker M."/>
        </authorList>
    </citation>
    <scope>NUCLEOTIDE SEQUENCE [LARGE SCALE GENOMIC DNA]</scope>
    <source>
        <strain evidence="2 3">DSM 24436</strain>
    </source>
</reference>
<name>A0ABS2MMN3_9FIRM</name>
<dbReference type="InterPro" id="IPR031564">
    <property type="entry name" value="Flp1-like"/>
</dbReference>
<feature type="domain" description="Putative Flagellin Flp1-like" evidence="1">
    <location>
        <begin position="8"/>
        <end position="52"/>
    </location>
</feature>
<dbReference type="Pfam" id="PF16982">
    <property type="entry name" value="Flp1_like"/>
    <property type="match status" value="1"/>
</dbReference>
<proteinExistence type="predicted"/>
<gene>
    <name evidence="2" type="ORF">JOC49_000172</name>
</gene>
<sequence length="62" mass="6949">MKAFMKTFIKSEKGMGTIEIVIIIAVLIGLAFLFKTFATDFFTSITEGIKSNNQIDTLFKQP</sequence>
<dbReference type="EMBL" id="JAFBDT010000001">
    <property type="protein sequence ID" value="MBM7560663.1"/>
    <property type="molecule type" value="Genomic_DNA"/>
</dbReference>
<accession>A0ABS2MMN3</accession>
<evidence type="ECO:0000313" key="2">
    <source>
        <dbReference type="EMBL" id="MBM7560663.1"/>
    </source>
</evidence>
<keyword evidence="3" id="KW-1185">Reference proteome</keyword>
<comment type="caution">
    <text evidence="2">The sequence shown here is derived from an EMBL/GenBank/DDBJ whole genome shotgun (WGS) entry which is preliminary data.</text>
</comment>
<dbReference type="Proteomes" id="UP000767854">
    <property type="component" value="Unassembled WGS sequence"/>
</dbReference>
<evidence type="ECO:0000313" key="3">
    <source>
        <dbReference type="Proteomes" id="UP000767854"/>
    </source>
</evidence>
<evidence type="ECO:0000259" key="1">
    <source>
        <dbReference type="Pfam" id="PF16982"/>
    </source>
</evidence>
<dbReference type="RefSeq" id="WP_204661221.1">
    <property type="nucleotide sequence ID" value="NZ_JAFBDT010000001.1"/>
</dbReference>
<organism evidence="2 3">
    <name type="scientific">Fusibacter tunisiensis</name>
    <dbReference type="NCBI Taxonomy" id="1008308"/>
    <lineage>
        <taxon>Bacteria</taxon>
        <taxon>Bacillati</taxon>
        <taxon>Bacillota</taxon>
        <taxon>Clostridia</taxon>
        <taxon>Eubacteriales</taxon>
        <taxon>Eubacteriales Family XII. Incertae Sedis</taxon>
        <taxon>Fusibacter</taxon>
    </lineage>
</organism>
<protein>
    <submittedName>
        <fullName evidence="2">Flp pilus assembly pilin Flp</fullName>
    </submittedName>
</protein>